<dbReference type="PANTHER" id="PTHR43284">
    <property type="entry name" value="ASPARAGINE SYNTHETASE (GLUTAMINE-HYDROLYZING)"/>
    <property type="match status" value="1"/>
</dbReference>
<dbReference type="OrthoDB" id="9763290at2"/>
<evidence type="ECO:0000313" key="12">
    <source>
        <dbReference type="EMBL" id="RDV17085.1"/>
    </source>
</evidence>
<dbReference type="PIRSF" id="PIRSF001589">
    <property type="entry name" value="Asn_synthetase_glu-h"/>
    <property type="match status" value="1"/>
</dbReference>
<protein>
    <recommendedName>
        <fullName evidence="3">asparagine synthase (glutamine-hydrolyzing)</fullName>
        <ecNumber evidence="3">6.3.5.4</ecNumber>
    </recommendedName>
</protein>
<dbReference type="InterPro" id="IPR029055">
    <property type="entry name" value="Ntn_hydrolases_N"/>
</dbReference>
<comment type="catalytic activity">
    <reaction evidence="7">
        <text>L-aspartate + L-glutamine + ATP + H2O = L-asparagine + L-glutamate + AMP + diphosphate + H(+)</text>
        <dbReference type="Rhea" id="RHEA:12228"/>
        <dbReference type="ChEBI" id="CHEBI:15377"/>
        <dbReference type="ChEBI" id="CHEBI:15378"/>
        <dbReference type="ChEBI" id="CHEBI:29985"/>
        <dbReference type="ChEBI" id="CHEBI:29991"/>
        <dbReference type="ChEBI" id="CHEBI:30616"/>
        <dbReference type="ChEBI" id="CHEBI:33019"/>
        <dbReference type="ChEBI" id="CHEBI:58048"/>
        <dbReference type="ChEBI" id="CHEBI:58359"/>
        <dbReference type="ChEBI" id="CHEBI:456215"/>
        <dbReference type="EC" id="6.3.5.4"/>
    </reaction>
</comment>
<keyword evidence="8" id="KW-0028">Amino-acid biosynthesis</keyword>
<comment type="similarity">
    <text evidence="2">Belongs to the asparagine synthetase family.</text>
</comment>
<dbReference type="EMBL" id="QRGR01000001">
    <property type="protein sequence ID" value="RDV17085.1"/>
    <property type="molecule type" value="Genomic_DNA"/>
</dbReference>
<keyword evidence="5 9" id="KW-0067">ATP-binding</keyword>
<feature type="site" description="Important for beta-aspartyl-AMP intermediate formation" evidence="10">
    <location>
        <position position="367"/>
    </location>
</feature>
<dbReference type="Gene3D" id="3.40.50.620">
    <property type="entry name" value="HUPs"/>
    <property type="match status" value="1"/>
</dbReference>
<dbReference type="GO" id="GO:0005829">
    <property type="term" value="C:cytosol"/>
    <property type="evidence" value="ECO:0007669"/>
    <property type="project" value="TreeGrafter"/>
</dbReference>
<dbReference type="SUPFAM" id="SSF52402">
    <property type="entry name" value="Adenine nucleotide alpha hydrolases-like"/>
    <property type="match status" value="1"/>
</dbReference>
<dbReference type="GO" id="GO:0004066">
    <property type="term" value="F:asparagine synthase (glutamine-hydrolyzing) activity"/>
    <property type="evidence" value="ECO:0007669"/>
    <property type="project" value="UniProtKB-EC"/>
</dbReference>
<dbReference type="Proteomes" id="UP000256708">
    <property type="component" value="Unassembled WGS sequence"/>
</dbReference>
<organism evidence="12 13">
    <name type="scientific">Pontibacter diazotrophicus</name>
    <dbReference type="NCBI Taxonomy" id="1400979"/>
    <lineage>
        <taxon>Bacteria</taxon>
        <taxon>Pseudomonadati</taxon>
        <taxon>Bacteroidota</taxon>
        <taxon>Cytophagia</taxon>
        <taxon>Cytophagales</taxon>
        <taxon>Hymenobacteraceae</taxon>
        <taxon>Pontibacter</taxon>
    </lineage>
</organism>
<evidence type="ECO:0000259" key="11">
    <source>
        <dbReference type="PROSITE" id="PS51278"/>
    </source>
</evidence>
<sequence length="634" mass="71602">MCGITGVFAFTEKGQKALERLPAAVAALQHRGPDAGGVFSEGHIGLGHRRLSLIAPTAAANQPFSSEGGRYTLVFNGEIFNYKKLRKELEAKGVTFRSDSDTEVLLHLYARERQECLKKLTGFFSLAIYDAEEESLFLARDRYGEKPLLFYKDADKFLFGSELSALISLGVPRELDYTSLYQYLQLTYVPAPATMLKGVKKLLPGQSLYVRGSRVQENVWYRLPFDGEKAIHNPLTYTQQQAKLKHLLQQVVTDRLVADVPVGAFLSGGIDSSVVVALAAREVDKLKTFSVGFPDQPFFDETRYARLVADKYKTEHTELRLSNADLFNNLFGTLDSLSEPFADSSALAVYTLSKHVGQEMKAVLSGDGADELFGGYNKHLAEYRVLSGGAKVEAVKKMKFLWDVLPMSRNSFAGNKVRQLQRFATGAGLLPQDRYWLWATWQQEEDALALLTPESQAAVQNRLYRARKGRVLECVSRKHYDLNHVLCADWRLVLPNDMLTKIDLMGMANSLEIRSPYLDHRLVKFAFSLPASTKVEEGLQKKILRDTFRGLLPPELYRRPKQGFEIPLKAFLQTEGQGLANDYLSDAFIASQGIFDVQQVQRIRQLLNSDKAALVQTKAWMLLVFQYWWRRYMA</sequence>
<evidence type="ECO:0000256" key="2">
    <source>
        <dbReference type="ARBA" id="ARBA00005752"/>
    </source>
</evidence>
<dbReference type="GO" id="GO:0006529">
    <property type="term" value="P:asparagine biosynthetic process"/>
    <property type="evidence" value="ECO:0007669"/>
    <property type="project" value="UniProtKB-KW"/>
</dbReference>
<evidence type="ECO:0000256" key="3">
    <source>
        <dbReference type="ARBA" id="ARBA00012737"/>
    </source>
</evidence>
<dbReference type="Pfam" id="PF00733">
    <property type="entry name" value="Asn_synthase"/>
    <property type="match status" value="1"/>
</dbReference>
<dbReference type="InterPro" id="IPR033738">
    <property type="entry name" value="AsnB_N"/>
</dbReference>
<evidence type="ECO:0000256" key="7">
    <source>
        <dbReference type="ARBA" id="ARBA00048741"/>
    </source>
</evidence>
<dbReference type="SUPFAM" id="SSF56235">
    <property type="entry name" value="N-terminal nucleophile aminohydrolases (Ntn hydrolases)"/>
    <property type="match status" value="1"/>
</dbReference>
<evidence type="ECO:0000256" key="9">
    <source>
        <dbReference type="PIRSR" id="PIRSR001589-2"/>
    </source>
</evidence>
<proteinExistence type="inferred from homology"/>
<keyword evidence="8" id="KW-0061">Asparagine biosynthesis</keyword>
<evidence type="ECO:0000256" key="6">
    <source>
        <dbReference type="ARBA" id="ARBA00022962"/>
    </source>
</evidence>
<dbReference type="AlphaFoldDB" id="A0A3D8LI56"/>
<comment type="pathway">
    <text evidence="1">Amino-acid biosynthesis; L-asparagine biosynthesis; L-asparagine from L-aspartate (L-Gln route): step 1/1.</text>
</comment>
<keyword evidence="12" id="KW-0436">Ligase</keyword>
<feature type="binding site" evidence="9">
    <location>
        <begin position="365"/>
        <end position="366"/>
    </location>
    <ligand>
        <name>ATP</name>
        <dbReference type="ChEBI" id="CHEBI:30616"/>
    </ligand>
</feature>
<feature type="binding site" evidence="9">
    <location>
        <position position="291"/>
    </location>
    <ligand>
        <name>ATP</name>
        <dbReference type="ChEBI" id="CHEBI:30616"/>
    </ligand>
</feature>
<dbReference type="InterPro" id="IPR001962">
    <property type="entry name" value="Asn_synthase"/>
</dbReference>
<reference evidence="13" key="1">
    <citation type="submission" date="2018-08" db="EMBL/GenBank/DDBJ databases">
        <authorList>
            <person name="Liu Z.-W."/>
            <person name="Du Z.-J."/>
        </authorList>
    </citation>
    <scope>NUCLEOTIDE SEQUENCE [LARGE SCALE GENOMIC DNA]</scope>
    <source>
        <strain evidence="13">H4X</strain>
    </source>
</reference>
<keyword evidence="6 8" id="KW-0315">Glutamine amidotransferase</keyword>
<dbReference type="InterPro" id="IPR006426">
    <property type="entry name" value="Asn_synth_AEB"/>
</dbReference>
<gene>
    <name evidence="12" type="primary">asnB</name>
    <name evidence="12" type="ORF">DXT99_00790</name>
</gene>
<keyword evidence="13" id="KW-1185">Reference proteome</keyword>
<dbReference type="RefSeq" id="WP_115563605.1">
    <property type="nucleotide sequence ID" value="NZ_QRGR01000001.1"/>
</dbReference>
<evidence type="ECO:0000256" key="1">
    <source>
        <dbReference type="ARBA" id="ARBA00005187"/>
    </source>
</evidence>
<dbReference type="InterPro" id="IPR051786">
    <property type="entry name" value="ASN_synthetase/amidase"/>
</dbReference>
<dbReference type="CDD" id="cd00712">
    <property type="entry name" value="AsnB"/>
    <property type="match status" value="1"/>
</dbReference>
<dbReference type="EC" id="6.3.5.4" evidence="3"/>
<evidence type="ECO:0000256" key="8">
    <source>
        <dbReference type="PIRSR" id="PIRSR001589-1"/>
    </source>
</evidence>
<feature type="domain" description="Glutamine amidotransferase type-2" evidence="11">
    <location>
        <begin position="2"/>
        <end position="213"/>
    </location>
</feature>
<dbReference type="PROSITE" id="PS51278">
    <property type="entry name" value="GATASE_TYPE_2"/>
    <property type="match status" value="1"/>
</dbReference>
<dbReference type="InterPro" id="IPR014729">
    <property type="entry name" value="Rossmann-like_a/b/a_fold"/>
</dbReference>
<dbReference type="InterPro" id="IPR017932">
    <property type="entry name" value="GATase_2_dom"/>
</dbReference>
<evidence type="ECO:0000256" key="4">
    <source>
        <dbReference type="ARBA" id="ARBA00022741"/>
    </source>
</evidence>
<comment type="caution">
    <text evidence="12">The sequence shown here is derived from an EMBL/GenBank/DDBJ whole genome shotgun (WGS) entry which is preliminary data.</text>
</comment>
<dbReference type="Gene3D" id="3.60.20.10">
    <property type="entry name" value="Glutamine Phosphoribosylpyrophosphate, subunit 1, domain 1"/>
    <property type="match status" value="1"/>
</dbReference>
<dbReference type="GO" id="GO:0005524">
    <property type="term" value="F:ATP binding"/>
    <property type="evidence" value="ECO:0007669"/>
    <property type="project" value="UniProtKB-KW"/>
</dbReference>
<dbReference type="CDD" id="cd01991">
    <property type="entry name" value="Asn_synthase_B_C"/>
    <property type="match status" value="1"/>
</dbReference>
<name>A0A3D8LI56_9BACT</name>
<evidence type="ECO:0000313" key="13">
    <source>
        <dbReference type="Proteomes" id="UP000256708"/>
    </source>
</evidence>
<dbReference type="Pfam" id="PF13537">
    <property type="entry name" value="GATase_7"/>
    <property type="match status" value="1"/>
</dbReference>
<accession>A0A3D8LI56</accession>
<keyword evidence="4 9" id="KW-0547">Nucleotide-binding</keyword>
<dbReference type="PANTHER" id="PTHR43284:SF1">
    <property type="entry name" value="ASPARAGINE SYNTHETASE"/>
    <property type="match status" value="1"/>
</dbReference>
<dbReference type="NCBIfam" id="TIGR01536">
    <property type="entry name" value="asn_synth_AEB"/>
    <property type="match status" value="1"/>
</dbReference>
<evidence type="ECO:0000256" key="5">
    <source>
        <dbReference type="ARBA" id="ARBA00022840"/>
    </source>
</evidence>
<evidence type="ECO:0000256" key="10">
    <source>
        <dbReference type="PIRSR" id="PIRSR001589-3"/>
    </source>
</evidence>
<feature type="binding site" evidence="9">
    <location>
        <position position="101"/>
    </location>
    <ligand>
        <name>L-glutamine</name>
        <dbReference type="ChEBI" id="CHEBI:58359"/>
    </ligand>
</feature>
<feature type="active site" description="For GATase activity" evidence="8">
    <location>
        <position position="2"/>
    </location>
</feature>